<dbReference type="AlphaFoldDB" id="A0A146G844"/>
<accession>A0A146G844</accession>
<dbReference type="EMBL" id="BDCO01000002">
    <property type="protein sequence ID" value="GAT33879.1"/>
    <property type="molecule type" value="Genomic_DNA"/>
</dbReference>
<protein>
    <recommendedName>
        <fullName evidence="4">DUF134 domain-containing protein</fullName>
    </recommendedName>
</protein>
<dbReference type="InterPro" id="IPR002852">
    <property type="entry name" value="UPF0251"/>
</dbReference>
<dbReference type="InterPro" id="IPR036388">
    <property type="entry name" value="WH-like_DNA-bd_sf"/>
</dbReference>
<dbReference type="STRING" id="690879.TSACC_22299"/>
<reference evidence="3" key="1">
    <citation type="journal article" date="2017" name="Genome Announc.">
        <title>Draft Genome Sequence of Terrimicrobium sacchariphilum NM-5T, a Facultative Anaerobic Soil Bacterium of the Class Spartobacteria.</title>
        <authorList>
            <person name="Qiu Y.L."/>
            <person name="Tourlousse D.M."/>
            <person name="Matsuura N."/>
            <person name="Ohashi A."/>
            <person name="Sekiguchi Y."/>
        </authorList>
    </citation>
    <scope>NUCLEOTIDE SEQUENCE [LARGE SCALE GENOMIC DNA]</scope>
    <source>
        <strain evidence="3">NM-5</strain>
    </source>
</reference>
<comment type="similarity">
    <text evidence="1">Belongs to the UPF0251 family.</text>
</comment>
<dbReference type="Proteomes" id="UP000076023">
    <property type="component" value="Unassembled WGS sequence"/>
</dbReference>
<comment type="caution">
    <text evidence="2">The sequence shown here is derived from an EMBL/GenBank/DDBJ whole genome shotgun (WGS) entry which is preliminary data.</text>
</comment>
<dbReference type="InterPro" id="IPR013324">
    <property type="entry name" value="RNA_pol_sigma_r3/r4-like"/>
</dbReference>
<proteinExistence type="inferred from homology"/>
<dbReference type="SUPFAM" id="SSF88659">
    <property type="entry name" value="Sigma3 and sigma4 domains of RNA polymerase sigma factors"/>
    <property type="match status" value="1"/>
</dbReference>
<dbReference type="Gene3D" id="1.10.10.10">
    <property type="entry name" value="Winged helix-like DNA-binding domain superfamily/Winged helix DNA-binding domain"/>
    <property type="match status" value="1"/>
</dbReference>
<organism evidence="2 3">
    <name type="scientific">Terrimicrobium sacchariphilum</name>
    <dbReference type="NCBI Taxonomy" id="690879"/>
    <lineage>
        <taxon>Bacteria</taxon>
        <taxon>Pseudomonadati</taxon>
        <taxon>Verrucomicrobiota</taxon>
        <taxon>Terrimicrobiia</taxon>
        <taxon>Terrimicrobiales</taxon>
        <taxon>Terrimicrobiaceae</taxon>
        <taxon>Terrimicrobium</taxon>
    </lineage>
</organism>
<gene>
    <name evidence="2" type="ORF">TSACC_22299</name>
</gene>
<dbReference type="InParanoid" id="A0A146G844"/>
<evidence type="ECO:0000313" key="2">
    <source>
        <dbReference type="EMBL" id="GAT33879.1"/>
    </source>
</evidence>
<evidence type="ECO:0000313" key="3">
    <source>
        <dbReference type="Proteomes" id="UP000076023"/>
    </source>
</evidence>
<dbReference type="Pfam" id="PF02001">
    <property type="entry name" value="DUF134"/>
    <property type="match status" value="1"/>
</dbReference>
<evidence type="ECO:0000256" key="1">
    <source>
        <dbReference type="ARBA" id="ARBA00009350"/>
    </source>
</evidence>
<dbReference type="PANTHER" id="PTHR37478:SF2">
    <property type="entry name" value="UPF0251 PROTEIN TK0562"/>
    <property type="match status" value="1"/>
</dbReference>
<name>A0A146G844_TERSA</name>
<dbReference type="PANTHER" id="PTHR37478">
    <property type="match status" value="1"/>
</dbReference>
<sequence length="51" mass="5729">MRLADYEGLYNVDAAERMGVSRQTFDRIVNRARKKVSEALVNGCALRVEGV</sequence>
<keyword evidence="3" id="KW-1185">Reference proteome</keyword>
<evidence type="ECO:0008006" key="4">
    <source>
        <dbReference type="Google" id="ProtNLM"/>
    </source>
</evidence>